<evidence type="ECO:0000313" key="2">
    <source>
        <dbReference type="Proteomes" id="UP000887574"/>
    </source>
</evidence>
<name>A0A915DXB6_9BILA</name>
<feature type="region of interest" description="Disordered" evidence="1">
    <location>
        <begin position="115"/>
        <end position="164"/>
    </location>
</feature>
<feature type="compositionally biased region" description="Low complexity" evidence="1">
    <location>
        <begin position="127"/>
        <end position="139"/>
    </location>
</feature>
<feature type="compositionally biased region" description="Polar residues" evidence="1">
    <location>
        <begin position="143"/>
        <end position="164"/>
    </location>
</feature>
<dbReference type="Proteomes" id="UP000887574">
    <property type="component" value="Unplaced"/>
</dbReference>
<dbReference type="WBParaSite" id="jg23721">
    <property type="protein sequence ID" value="jg23721"/>
    <property type="gene ID" value="jg23721"/>
</dbReference>
<reference evidence="3" key="1">
    <citation type="submission" date="2022-11" db="UniProtKB">
        <authorList>
            <consortium name="WormBaseParasite"/>
        </authorList>
    </citation>
    <scope>IDENTIFICATION</scope>
</reference>
<feature type="compositionally biased region" description="Polar residues" evidence="1">
    <location>
        <begin position="57"/>
        <end position="76"/>
    </location>
</feature>
<evidence type="ECO:0000256" key="1">
    <source>
        <dbReference type="SAM" id="MobiDB-lite"/>
    </source>
</evidence>
<evidence type="ECO:0000313" key="3">
    <source>
        <dbReference type="WBParaSite" id="jg23721"/>
    </source>
</evidence>
<sequence>MCLGYPRFRSVVPQERLSQEEAFSATCFVVAPPVSSPPLMVVSCISSTEKPPKTAVPVSSNEKPNTSEALANASKQVTERTTEAVTVDPHTGAKQPKKLTEAQFRAHAIEYMRRVREKEAREEAEEAAGNTEAETAITEKTLDPTQKSADTQKSVDATQNQWML</sequence>
<dbReference type="AlphaFoldDB" id="A0A915DXB6"/>
<keyword evidence="2" id="KW-1185">Reference proteome</keyword>
<feature type="region of interest" description="Disordered" evidence="1">
    <location>
        <begin position="50"/>
        <end position="102"/>
    </location>
</feature>
<organism evidence="2 3">
    <name type="scientific">Ditylenchus dipsaci</name>
    <dbReference type="NCBI Taxonomy" id="166011"/>
    <lineage>
        <taxon>Eukaryota</taxon>
        <taxon>Metazoa</taxon>
        <taxon>Ecdysozoa</taxon>
        <taxon>Nematoda</taxon>
        <taxon>Chromadorea</taxon>
        <taxon>Rhabditida</taxon>
        <taxon>Tylenchina</taxon>
        <taxon>Tylenchomorpha</taxon>
        <taxon>Sphaerularioidea</taxon>
        <taxon>Anguinidae</taxon>
        <taxon>Anguininae</taxon>
        <taxon>Ditylenchus</taxon>
    </lineage>
</organism>
<accession>A0A915DXB6</accession>
<proteinExistence type="predicted"/>
<protein>
    <submittedName>
        <fullName evidence="3">Uncharacterized protein</fullName>
    </submittedName>
</protein>